<proteinExistence type="predicted"/>
<dbReference type="PANTHER" id="PTHR24960:SF79">
    <property type="entry name" value="PHOTOSYSTEM I IRON-SULFUR CENTER"/>
    <property type="match status" value="1"/>
</dbReference>
<dbReference type="Gene3D" id="3.30.70.20">
    <property type="match status" value="1"/>
</dbReference>
<dbReference type="RefSeq" id="WP_109215169.1">
    <property type="nucleotide sequence ID" value="NZ_JRFU01000059.1"/>
</dbReference>
<dbReference type="InterPro" id="IPR029039">
    <property type="entry name" value="Flavoprotein-like_sf"/>
</dbReference>
<sequence>MVLYFTGTGNSKYIAERIATALNEDILSMNDRIKEGNTANVMTGKSMVIVVPTYAWRIPRVVLSWLQQTKFPEAKKIWFVMDCGGEIGNAAKYNQELSRQLHLSYMGTAQIVMPENYIAMFGVPGKAEAKEIVAKAEPSIDDVIKDIQAKREFSKPRNNMYDKIMSSAVNTIFYPMFVKADKFMATDACISCGKCVQVCPLNNVQLKNGKPAWGSNCTHCMACICYCPAEAIEYGKKSEGKPRYTFEKIFD</sequence>
<dbReference type="AlphaFoldDB" id="A0A2V1JTN4"/>
<dbReference type="Pfam" id="PF00037">
    <property type="entry name" value="Fer4"/>
    <property type="match status" value="1"/>
</dbReference>
<keyword evidence="10" id="KW-1185">Reference proteome</keyword>
<dbReference type="GO" id="GO:0051539">
    <property type="term" value="F:4 iron, 4 sulfur cluster binding"/>
    <property type="evidence" value="ECO:0007669"/>
    <property type="project" value="UniProtKB-KW"/>
</dbReference>
<comment type="cofactor">
    <cofactor evidence="1">
        <name>[4Fe-4S] cluster</name>
        <dbReference type="ChEBI" id="CHEBI:49883"/>
    </cofactor>
</comment>
<organism evidence="9 10">
    <name type="scientific">Eubacterium ramulus</name>
    <dbReference type="NCBI Taxonomy" id="39490"/>
    <lineage>
        <taxon>Bacteria</taxon>
        <taxon>Bacillati</taxon>
        <taxon>Bacillota</taxon>
        <taxon>Clostridia</taxon>
        <taxon>Eubacteriales</taxon>
        <taxon>Eubacteriaceae</taxon>
        <taxon>Eubacterium</taxon>
    </lineage>
</organism>
<dbReference type="Proteomes" id="UP000245288">
    <property type="component" value="Unassembled WGS sequence"/>
</dbReference>
<comment type="function">
    <text evidence="2">Ferredoxins are iron-sulfur proteins that transfer electrons in a wide variety of metabolic reactions.</text>
</comment>
<feature type="domain" description="4Fe-4S ferredoxin-type" evidence="8">
    <location>
        <begin position="215"/>
        <end position="237"/>
    </location>
</feature>
<accession>A0A2V1JTN4</accession>
<dbReference type="Pfam" id="PF12724">
    <property type="entry name" value="Flavodoxin_5"/>
    <property type="match status" value="1"/>
</dbReference>
<dbReference type="SUPFAM" id="SSF54862">
    <property type="entry name" value="4Fe-4S ferredoxins"/>
    <property type="match status" value="1"/>
</dbReference>
<evidence type="ECO:0000259" key="8">
    <source>
        <dbReference type="PROSITE" id="PS51379"/>
    </source>
</evidence>
<keyword evidence="7" id="KW-0411">Iron-sulfur</keyword>
<evidence type="ECO:0000256" key="7">
    <source>
        <dbReference type="ARBA" id="ARBA00023014"/>
    </source>
</evidence>
<evidence type="ECO:0000256" key="5">
    <source>
        <dbReference type="ARBA" id="ARBA00022723"/>
    </source>
</evidence>
<evidence type="ECO:0000313" key="9">
    <source>
        <dbReference type="EMBL" id="PWE87164.1"/>
    </source>
</evidence>
<keyword evidence="6" id="KW-0408">Iron</keyword>
<dbReference type="NCBIfam" id="NF038196">
    <property type="entry name" value="ferrodoxin_EFR1"/>
    <property type="match status" value="1"/>
</dbReference>
<dbReference type="InterPro" id="IPR026816">
    <property type="entry name" value="Flavodoxin_dom"/>
</dbReference>
<dbReference type="Gene3D" id="3.40.50.360">
    <property type="match status" value="1"/>
</dbReference>
<name>A0A2V1JTN4_EUBRA</name>
<evidence type="ECO:0000256" key="3">
    <source>
        <dbReference type="ARBA" id="ARBA00013529"/>
    </source>
</evidence>
<dbReference type="InterPro" id="IPR050157">
    <property type="entry name" value="PSI_iron-sulfur_center"/>
</dbReference>
<dbReference type="SUPFAM" id="SSF52218">
    <property type="entry name" value="Flavoproteins"/>
    <property type="match status" value="1"/>
</dbReference>
<dbReference type="InterPro" id="IPR017900">
    <property type="entry name" value="4Fe4S_Fe_S_CS"/>
</dbReference>
<keyword evidence="5" id="KW-0479">Metal-binding</keyword>
<evidence type="ECO:0000256" key="2">
    <source>
        <dbReference type="ARBA" id="ARBA00003532"/>
    </source>
</evidence>
<dbReference type="PANTHER" id="PTHR24960">
    <property type="entry name" value="PHOTOSYSTEM I IRON-SULFUR CENTER-RELATED"/>
    <property type="match status" value="1"/>
</dbReference>
<dbReference type="OrthoDB" id="9813995at2"/>
<dbReference type="PROSITE" id="PS00198">
    <property type="entry name" value="4FE4S_FER_1"/>
    <property type="match status" value="2"/>
</dbReference>
<evidence type="ECO:0000256" key="6">
    <source>
        <dbReference type="ARBA" id="ARBA00023004"/>
    </source>
</evidence>
<evidence type="ECO:0000256" key="1">
    <source>
        <dbReference type="ARBA" id="ARBA00001966"/>
    </source>
</evidence>
<dbReference type="InterPro" id="IPR047964">
    <property type="entry name" value="EFR1-like"/>
</dbReference>
<feature type="domain" description="4Fe-4S ferredoxin-type" evidence="8">
    <location>
        <begin position="180"/>
        <end position="209"/>
    </location>
</feature>
<dbReference type="InterPro" id="IPR017896">
    <property type="entry name" value="4Fe4S_Fe-S-bd"/>
</dbReference>
<gene>
    <name evidence="9" type="ORF">LG34_05580</name>
</gene>
<comment type="caution">
    <text evidence="9">The sequence shown here is derived from an EMBL/GenBank/DDBJ whole genome shotgun (WGS) entry which is preliminary data.</text>
</comment>
<dbReference type="EMBL" id="JRFU01000059">
    <property type="protein sequence ID" value="PWE87164.1"/>
    <property type="molecule type" value="Genomic_DNA"/>
</dbReference>
<evidence type="ECO:0000313" key="10">
    <source>
        <dbReference type="Proteomes" id="UP000245288"/>
    </source>
</evidence>
<reference evidence="9 10" key="1">
    <citation type="submission" date="2014-09" db="EMBL/GenBank/DDBJ databases">
        <title>Butyrate-producing bacteria isolated from human gut.</title>
        <authorList>
            <person name="Zhang Q."/>
            <person name="Zhao L."/>
        </authorList>
    </citation>
    <scope>NUCLEOTIDE SEQUENCE [LARGE SCALE GENOMIC DNA]</scope>
    <source>
        <strain evidence="9 10">21</strain>
    </source>
</reference>
<keyword evidence="4" id="KW-0004">4Fe-4S</keyword>
<dbReference type="PROSITE" id="PS51379">
    <property type="entry name" value="4FE4S_FER_2"/>
    <property type="match status" value="2"/>
</dbReference>
<evidence type="ECO:0000256" key="4">
    <source>
        <dbReference type="ARBA" id="ARBA00022485"/>
    </source>
</evidence>
<dbReference type="GO" id="GO:0046872">
    <property type="term" value="F:metal ion binding"/>
    <property type="evidence" value="ECO:0007669"/>
    <property type="project" value="UniProtKB-KW"/>
</dbReference>
<protein>
    <recommendedName>
        <fullName evidence="3">Ferredoxin</fullName>
    </recommendedName>
</protein>